<feature type="transmembrane region" description="Helical" evidence="2">
    <location>
        <begin position="119"/>
        <end position="142"/>
    </location>
</feature>
<organism evidence="5">
    <name type="scientific">Brugia pahangi</name>
    <name type="common">Filarial nematode worm</name>
    <dbReference type="NCBI Taxonomy" id="6280"/>
    <lineage>
        <taxon>Eukaryota</taxon>
        <taxon>Metazoa</taxon>
        <taxon>Ecdysozoa</taxon>
        <taxon>Nematoda</taxon>
        <taxon>Chromadorea</taxon>
        <taxon>Rhabditida</taxon>
        <taxon>Spirurina</taxon>
        <taxon>Spiruromorpha</taxon>
        <taxon>Filarioidea</taxon>
        <taxon>Onchocercidae</taxon>
        <taxon>Brugia</taxon>
    </lineage>
</organism>
<protein>
    <submittedName>
        <fullName evidence="3 5">Uncharacterized protein</fullName>
    </submittedName>
</protein>
<keyword evidence="2" id="KW-0472">Membrane</keyword>
<evidence type="ECO:0000256" key="1">
    <source>
        <dbReference type="SAM" id="MobiDB-lite"/>
    </source>
</evidence>
<reference evidence="3 4" key="2">
    <citation type="submission" date="2018-11" db="EMBL/GenBank/DDBJ databases">
        <authorList>
            <consortium name="Pathogen Informatics"/>
        </authorList>
    </citation>
    <scope>NUCLEOTIDE SEQUENCE [LARGE SCALE GENOMIC DNA]</scope>
</reference>
<evidence type="ECO:0000256" key="2">
    <source>
        <dbReference type="SAM" id="Phobius"/>
    </source>
</evidence>
<dbReference type="Proteomes" id="UP000278627">
    <property type="component" value="Unassembled WGS sequence"/>
</dbReference>
<feature type="region of interest" description="Disordered" evidence="1">
    <location>
        <begin position="357"/>
        <end position="400"/>
    </location>
</feature>
<keyword evidence="2" id="KW-0812">Transmembrane</keyword>
<gene>
    <name evidence="3" type="ORF">BPAG_LOCUS742</name>
</gene>
<dbReference type="EMBL" id="UZAD01000040">
    <property type="protein sequence ID" value="VDN81928.1"/>
    <property type="molecule type" value="Genomic_DNA"/>
</dbReference>
<dbReference type="AlphaFoldDB" id="A0A0N4SYD6"/>
<sequence>MVSVKMPKQRQAFVDPNAERVRTHLFFSSKVPRNPSRRRRRPHNKLHQLLHRKDEMVQTAPAELEPSLWSGNQRVLHFGPMAQRDPFFYYYPKGWDVLYPAHFGFFPYRATKFRGSSSAICISAFGTFLSLGGALMLLLAHFSMDDSPLFNLKYYYQKPIQLAGLIFLICGGILVFVSLVCIIFSVKILSADISTELGRPRYTILKQAIKEPIGVYEKSPYQSMPPPAYPVLENKYTQMTVFSPKSELKLYPPVLVLLNNRMYIAHTPQFTRRQVELISFVTVRWSPSKSETATLTKGRIVALMGLMDKTKCPVVRRYRCMIDHQVIILLVHTILYAPSLPQCNFLLESARQTDMVKENPRANSLAGTRKLSNDSVQTSRRTKSLAASSTRTEKSTRLMK</sequence>
<reference evidence="5" key="1">
    <citation type="submission" date="2017-02" db="UniProtKB">
        <authorList>
            <consortium name="WormBaseParasite"/>
        </authorList>
    </citation>
    <scope>IDENTIFICATION</scope>
</reference>
<feature type="compositionally biased region" description="Polar residues" evidence="1">
    <location>
        <begin position="373"/>
        <end position="390"/>
    </location>
</feature>
<feature type="transmembrane region" description="Helical" evidence="2">
    <location>
        <begin position="162"/>
        <end position="186"/>
    </location>
</feature>
<name>A0A0N4SYD6_BRUPA</name>
<keyword evidence="2" id="KW-1133">Transmembrane helix</keyword>
<dbReference type="STRING" id="6280.A0A0N4SYD6"/>
<accession>A0A0N4SYD6</accession>
<proteinExistence type="predicted"/>
<keyword evidence="4" id="KW-1185">Reference proteome</keyword>
<evidence type="ECO:0000313" key="5">
    <source>
        <dbReference type="WBParaSite" id="BPAG_0000074101-mRNA-1"/>
    </source>
</evidence>
<feature type="compositionally biased region" description="Basic and acidic residues" evidence="1">
    <location>
        <begin position="391"/>
        <end position="400"/>
    </location>
</feature>
<evidence type="ECO:0000313" key="4">
    <source>
        <dbReference type="Proteomes" id="UP000278627"/>
    </source>
</evidence>
<dbReference type="WBParaSite" id="BPAG_0000074101-mRNA-1">
    <property type="protein sequence ID" value="BPAG_0000074101-mRNA-1"/>
    <property type="gene ID" value="BPAG_0000074101"/>
</dbReference>
<evidence type="ECO:0000313" key="3">
    <source>
        <dbReference type="EMBL" id="VDN81928.1"/>
    </source>
</evidence>